<evidence type="ECO:0000256" key="1">
    <source>
        <dbReference type="SAM" id="Phobius"/>
    </source>
</evidence>
<sequence length="124" mass="14643">MILIVCLTLFTFLLLLFFSLLFIIDNDSKNAKKTFIISLSFLILVPIEIKIDKKYYEPKRIQEEKQKLYNKYKNGPIKITTNSIGCVKYNYYNDNFWTCPNKSITQIEERVGRYIVETPVVNTN</sequence>
<dbReference type="EMBL" id="KU935715">
    <property type="protein sequence ID" value="AND75323.1"/>
    <property type="molecule type" value="Genomic_DNA"/>
</dbReference>
<reference evidence="3" key="1">
    <citation type="submission" date="2016-03" db="EMBL/GenBank/DDBJ databases">
        <title>Characterization of Acinetobacter baumannii phage vB_AbaM_ME3.</title>
        <authorList>
            <person name="Buttimer C.T.H."/>
            <person name="Elbreki M."/>
            <person name="Coffey A."/>
        </authorList>
    </citation>
    <scope>NUCLEOTIDE SEQUENCE [LARGE SCALE GENOMIC DNA]</scope>
</reference>
<keyword evidence="3" id="KW-1185">Reference proteome</keyword>
<name>A0A172Q0L2_9CAUD</name>
<proteinExistence type="predicted"/>
<dbReference type="Proteomes" id="UP000225947">
    <property type="component" value="Segment"/>
</dbReference>
<gene>
    <name evidence="2" type="ORF">ME3_162</name>
</gene>
<evidence type="ECO:0000313" key="2">
    <source>
        <dbReference type="EMBL" id="AND75323.1"/>
    </source>
</evidence>
<evidence type="ECO:0000313" key="3">
    <source>
        <dbReference type="Proteomes" id="UP000225947"/>
    </source>
</evidence>
<feature type="transmembrane region" description="Helical" evidence="1">
    <location>
        <begin position="33"/>
        <end position="51"/>
    </location>
</feature>
<accession>A0A172Q0L2</accession>
<protein>
    <submittedName>
        <fullName evidence="2">Uncharacterized protein</fullName>
    </submittedName>
</protein>
<organism evidence="2 3">
    <name type="scientific">Acinetobacter phage vB_AbaM_ME3</name>
    <dbReference type="NCBI Taxonomy" id="1837876"/>
    <lineage>
        <taxon>Viruses</taxon>
        <taxon>Duplodnaviria</taxon>
        <taxon>Heunggongvirae</taxon>
        <taxon>Uroviricota</taxon>
        <taxon>Caudoviricetes</taxon>
        <taxon>Metrivirus</taxon>
        <taxon>Metrivirus ME3</taxon>
    </lineage>
</organism>
<keyword evidence="1" id="KW-1133">Transmembrane helix</keyword>
<keyword evidence="1" id="KW-0472">Membrane</keyword>
<keyword evidence="1" id="KW-0812">Transmembrane</keyword>